<dbReference type="PANTHER" id="PTHR45527:SF1">
    <property type="entry name" value="FATTY ACID SYNTHASE"/>
    <property type="match status" value="1"/>
</dbReference>
<dbReference type="InterPro" id="IPR009081">
    <property type="entry name" value="PP-bd_ACP"/>
</dbReference>
<dbReference type="SMART" id="SM00823">
    <property type="entry name" value="PKS_PP"/>
    <property type="match status" value="1"/>
</dbReference>
<dbReference type="InterPro" id="IPR000873">
    <property type="entry name" value="AMP-dep_synth/lig_dom"/>
</dbReference>
<dbReference type="PROSITE" id="PS50075">
    <property type="entry name" value="CARRIER"/>
    <property type="match status" value="1"/>
</dbReference>
<sequence length="1013" mass="106271">MSVAGADPLASDAPWRRSTLPSPPAGALAMTLCESLAEVAARHADRPAIVSAAGRVSFAELLGQVGALAAAIRAAAAPPGPVALLLPAGMGYIAAWFACAAAGRPMLMVELANPPARNAALLEAAGAALVLHDGDAAAVQAAGDRPALRLSFPLAPQPLVPGGLDAAVPAFLFATSGSSGQPKLVVYAQETVQAKVQCSAMVMGVGPGDTVMIAGSHANFGVLHHALVFLFRGGTLCLHDMRGDGLSGMFGAITRFGVNHLRFTPSLFRTIAAMPEAAAALRQAACIRFAGEPLLRDDIALARAHLPPGCEVQNLYGSTESMIFFWSDRTEALPPGALVPNGRIYPVAEFLLLDEAGRPAAEGEAGELVISSCLHALGDWVEGRVDPARFPPDPRGGGRRLYHTGDVVRLLPDGCMVVQGRRDRLLKVNGQRVSLLEIEATLRAMPGCAQVSVQPRDQDGATQLIAFLVADHDLPADPGAWLAARLPRYMVPARFRRVAELPLLPGGKVDGRALLALLLPQPEPAGMPGEGADGLPGALRAAWARVLGLPAVDPAGDFFALGGDSLKLLELTLAVERHTGRPLSPAAFLGDPTPRGLARLLARQQATAPPTPLGPTPLGPTPLGRFDFRSRITLQRLRHARGLSKGMVLGMPSFLGHLAPVAMFAANALPDHEVWGFSAELDGRTLLDDAAWLGCAQEIARQVAAMDWLRPDILVGYSVAGYLAWLVDRILADGPWRPGRVIALDAYPVHPGQGAAEAEMQALIAGSAGRPGRMLLVCRRPPLPFAVLNDSAERWQALGVPFEALGLPTLDHADLNRAEAIRMAAPALAAFAETGAAPVMTLAGAQDFATPGGRLYRLLAAGAPPTAAELRQVMADFGLPPDSPPDSPANPPSDPPTDPHCQLALLFLAIAVGEYQPALDLARQLAGGRSYRRGTTYALVGLLGLKGRAAEAAAVAEAWCRERGEDAVMRRRVPPHWRPPQPWAALARHRIGGAALFDLALDWMAAREGVAPG</sequence>
<dbReference type="Proteomes" id="UP000765160">
    <property type="component" value="Unassembled WGS sequence"/>
</dbReference>
<dbReference type="SUPFAM" id="SSF47336">
    <property type="entry name" value="ACP-like"/>
    <property type="match status" value="1"/>
</dbReference>
<keyword evidence="6" id="KW-1185">Reference proteome</keyword>
<dbReference type="InterPro" id="IPR045851">
    <property type="entry name" value="AMP-bd_C_sf"/>
</dbReference>
<dbReference type="Gene3D" id="3.40.50.12780">
    <property type="entry name" value="N-terminal domain of ligase-like"/>
    <property type="match status" value="1"/>
</dbReference>
<evidence type="ECO:0000313" key="5">
    <source>
        <dbReference type="EMBL" id="NKE46544.1"/>
    </source>
</evidence>
<accession>A0ABX1F2L4</accession>
<gene>
    <name evidence="5" type="ORF">HB662_17315</name>
</gene>
<feature type="compositionally biased region" description="Pro residues" evidence="3">
    <location>
        <begin position="881"/>
        <end position="898"/>
    </location>
</feature>
<evidence type="ECO:0000259" key="4">
    <source>
        <dbReference type="PROSITE" id="PS50075"/>
    </source>
</evidence>
<keyword evidence="2" id="KW-0597">Phosphoprotein</keyword>
<protein>
    <submittedName>
        <fullName evidence="5">Non-ribosomal peptide synthetase</fullName>
    </submittedName>
</protein>
<feature type="domain" description="Carrier" evidence="4">
    <location>
        <begin position="530"/>
        <end position="605"/>
    </location>
</feature>
<proteinExistence type="predicted"/>
<dbReference type="InterPro" id="IPR029058">
    <property type="entry name" value="AB_hydrolase_fold"/>
</dbReference>
<evidence type="ECO:0000256" key="2">
    <source>
        <dbReference type="ARBA" id="ARBA00022553"/>
    </source>
</evidence>
<evidence type="ECO:0000313" key="6">
    <source>
        <dbReference type="Proteomes" id="UP000765160"/>
    </source>
</evidence>
<dbReference type="SUPFAM" id="SSF56801">
    <property type="entry name" value="Acetyl-CoA synthetase-like"/>
    <property type="match status" value="1"/>
</dbReference>
<name>A0ABX1F2L4_9PROT</name>
<feature type="region of interest" description="Disordered" evidence="3">
    <location>
        <begin position="876"/>
        <end position="898"/>
    </location>
</feature>
<dbReference type="SUPFAM" id="SSF53474">
    <property type="entry name" value="alpha/beta-Hydrolases"/>
    <property type="match status" value="1"/>
</dbReference>
<organism evidence="5 6">
    <name type="scientific">Falsiroseomonas frigidaquae</name>
    <dbReference type="NCBI Taxonomy" id="487318"/>
    <lineage>
        <taxon>Bacteria</taxon>
        <taxon>Pseudomonadati</taxon>
        <taxon>Pseudomonadota</taxon>
        <taxon>Alphaproteobacteria</taxon>
        <taxon>Acetobacterales</taxon>
        <taxon>Roseomonadaceae</taxon>
        <taxon>Falsiroseomonas</taxon>
    </lineage>
</organism>
<dbReference type="PANTHER" id="PTHR45527">
    <property type="entry name" value="NONRIBOSOMAL PEPTIDE SYNTHETASE"/>
    <property type="match status" value="1"/>
</dbReference>
<evidence type="ECO:0000256" key="1">
    <source>
        <dbReference type="ARBA" id="ARBA00022450"/>
    </source>
</evidence>
<dbReference type="InterPro" id="IPR020806">
    <property type="entry name" value="PKS_PP-bd"/>
</dbReference>
<comment type="caution">
    <text evidence="5">The sequence shown here is derived from an EMBL/GenBank/DDBJ whole genome shotgun (WGS) entry which is preliminary data.</text>
</comment>
<dbReference type="Pfam" id="PF00550">
    <property type="entry name" value="PP-binding"/>
    <property type="match status" value="1"/>
</dbReference>
<dbReference type="Gene3D" id="3.30.300.30">
    <property type="match status" value="1"/>
</dbReference>
<dbReference type="Pfam" id="PF00501">
    <property type="entry name" value="AMP-binding"/>
    <property type="match status" value="1"/>
</dbReference>
<dbReference type="InterPro" id="IPR042099">
    <property type="entry name" value="ANL_N_sf"/>
</dbReference>
<reference evidence="5 6" key="1">
    <citation type="submission" date="2020-03" db="EMBL/GenBank/DDBJ databases">
        <title>Roseomonas selenitidurans sp. nov. isolated from soil.</title>
        <authorList>
            <person name="Liu H."/>
        </authorList>
    </citation>
    <scope>NUCLEOTIDE SEQUENCE [LARGE SCALE GENOMIC DNA]</scope>
    <source>
        <strain evidence="5 6">JCM 15073</strain>
    </source>
</reference>
<dbReference type="PROSITE" id="PS00455">
    <property type="entry name" value="AMP_BINDING"/>
    <property type="match status" value="1"/>
</dbReference>
<dbReference type="Gene3D" id="3.40.50.1820">
    <property type="entry name" value="alpha/beta hydrolase"/>
    <property type="match status" value="1"/>
</dbReference>
<dbReference type="RefSeq" id="WP_168051076.1">
    <property type="nucleotide sequence ID" value="NZ_JAATJR010000005.1"/>
</dbReference>
<keyword evidence="1" id="KW-0596">Phosphopantetheine</keyword>
<dbReference type="InterPro" id="IPR036736">
    <property type="entry name" value="ACP-like_sf"/>
</dbReference>
<evidence type="ECO:0000256" key="3">
    <source>
        <dbReference type="SAM" id="MobiDB-lite"/>
    </source>
</evidence>
<dbReference type="InterPro" id="IPR020845">
    <property type="entry name" value="AMP-binding_CS"/>
</dbReference>
<dbReference type="EMBL" id="JAAVTX010000005">
    <property type="protein sequence ID" value="NKE46544.1"/>
    <property type="molecule type" value="Genomic_DNA"/>
</dbReference>